<reference evidence="4 5" key="1">
    <citation type="submission" date="2019-10" db="EMBL/GenBank/DDBJ databases">
        <title>Genome sequence of Luteimicrobium xylanilyticum HY-24.</title>
        <authorList>
            <person name="Kim D.Y."/>
            <person name="Park H.-Y."/>
        </authorList>
    </citation>
    <scope>NUCLEOTIDE SEQUENCE [LARGE SCALE GENOMIC DNA]</scope>
    <source>
        <strain evidence="4 5">HY-24</strain>
    </source>
</reference>
<dbReference type="SUPFAM" id="SSF55729">
    <property type="entry name" value="Acyl-CoA N-acyltransferases (Nat)"/>
    <property type="match status" value="1"/>
</dbReference>
<name>A0A5P9QEL2_9MICO</name>
<dbReference type="InterPro" id="IPR050832">
    <property type="entry name" value="Bact_Acetyltransf"/>
</dbReference>
<dbReference type="EC" id="2.1.1.228" evidence="4"/>
<evidence type="ECO:0000313" key="4">
    <source>
        <dbReference type="EMBL" id="QFU98895.1"/>
    </source>
</evidence>
<evidence type="ECO:0000259" key="3">
    <source>
        <dbReference type="PROSITE" id="PS51186"/>
    </source>
</evidence>
<dbReference type="GO" id="GO:0052906">
    <property type="term" value="F:tRNA (guanine(37)-N1)-methyltransferase activity"/>
    <property type="evidence" value="ECO:0007669"/>
    <property type="project" value="UniProtKB-EC"/>
</dbReference>
<dbReference type="InterPro" id="IPR016181">
    <property type="entry name" value="Acyl_CoA_acyltransferase"/>
</dbReference>
<feature type="domain" description="N-acetyltransferase" evidence="3">
    <location>
        <begin position="5"/>
        <end position="191"/>
    </location>
</feature>
<organism evidence="4 5">
    <name type="scientific">Luteimicrobium xylanilyticum</name>
    <dbReference type="NCBI Taxonomy" id="1133546"/>
    <lineage>
        <taxon>Bacteria</taxon>
        <taxon>Bacillati</taxon>
        <taxon>Actinomycetota</taxon>
        <taxon>Actinomycetes</taxon>
        <taxon>Micrococcales</taxon>
        <taxon>Luteimicrobium</taxon>
    </lineage>
</organism>
<dbReference type="GO" id="GO:0032259">
    <property type="term" value="P:methylation"/>
    <property type="evidence" value="ECO:0007669"/>
    <property type="project" value="UniProtKB-KW"/>
</dbReference>
<dbReference type="AlphaFoldDB" id="A0A5P9QEL2"/>
<protein>
    <submittedName>
        <fullName evidence="4">tRNA (Guanine(37)-N(1))-methyltransferase</fullName>
        <ecNumber evidence="4">2.1.1.228</ecNumber>
    </submittedName>
</protein>
<dbReference type="KEGG" id="lxl:KDY119_02420"/>
<proteinExistence type="predicted"/>
<dbReference type="InterPro" id="IPR000182">
    <property type="entry name" value="GNAT_dom"/>
</dbReference>
<dbReference type="EMBL" id="CP045529">
    <property type="protein sequence ID" value="QFU98895.1"/>
    <property type="molecule type" value="Genomic_DNA"/>
</dbReference>
<dbReference type="Pfam" id="PF00583">
    <property type="entry name" value="Acetyltransf_1"/>
    <property type="match status" value="1"/>
</dbReference>
<accession>A0A5P9QEL2</accession>
<evidence type="ECO:0000313" key="5">
    <source>
        <dbReference type="Proteomes" id="UP000326702"/>
    </source>
</evidence>
<keyword evidence="4" id="KW-0489">Methyltransferase</keyword>
<sequence length="198" mass="20804">MPDDLTVRLARTDDVEPLVALAAETFPDAAPPTLPAAAIAEHVARELDAAHFRSWVAGRYGEPSTPAVVLVAETDGRLVGYALLVRARPAEPAQLDGLLGPGYPHAAAVELSKIYALASARGTGATGTLMTAALVAAAELLDGQAVWLGTNTENRRAQRFYGKHGFAEVGRRAYVVGGEPQDDVVMARVLRPARATNA</sequence>
<dbReference type="GO" id="GO:0016747">
    <property type="term" value="F:acyltransferase activity, transferring groups other than amino-acyl groups"/>
    <property type="evidence" value="ECO:0007669"/>
    <property type="project" value="InterPro"/>
</dbReference>
<dbReference type="RefSeq" id="WP_051136150.1">
    <property type="nucleotide sequence ID" value="NZ_BAABIH010000031.1"/>
</dbReference>
<dbReference type="Proteomes" id="UP000326702">
    <property type="component" value="Chromosome"/>
</dbReference>
<evidence type="ECO:0000256" key="2">
    <source>
        <dbReference type="ARBA" id="ARBA00023315"/>
    </source>
</evidence>
<dbReference type="Gene3D" id="3.40.630.30">
    <property type="match status" value="1"/>
</dbReference>
<dbReference type="PANTHER" id="PTHR43877">
    <property type="entry name" value="AMINOALKYLPHOSPHONATE N-ACETYLTRANSFERASE-RELATED-RELATED"/>
    <property type="match status" value="1"/>
</dbReference>
<gene>
    <name evidence="4" type="ORF">KDY119_02420</name>
</gene>
<dbReference type="PROSITE" id="PS51186">
    <property type="entry name" value="GNAT"/>
    <property type="match status" value="1"/>
</dbReference>
<keyword evidence="5" id="KW-1185">Reference proteome</keyword>
<evidence type="ECO:0000256" key="1">
    <source>
        <dbReference type="ARBA" id="ARBA00022679"/>
    </source>
</evidence>
<keyword evidence="1 4" id="KW-0808">Transferase</keyword>
<keyword evidence="2" id="KW-0012">Acyltransferase</keyword>